<evidence type="ECO:0000256" key="5">
    <source>
        <dbReference type="PROSITE-ProRule" id="PRU00169"/>
    </source>
</evidence>
<dbReference type="Pfam" id="PF00196">
    <property type="entry name" value="GerE"/>
    <property type="match status" value="1"/>
</dbReference>
<dbReference type="GO" id="GO:0006355">
    <property type="term" value="P:regulation of DNA-templated transcription"/>
    <property type="evidence" value="ECO:0007669"/>
    <property type="project" value="InterPro"/>
</dbReference>
<dbReference type="PROSITE" id="PS50043">
    <property type="entry name" value="HTH_LUXR_2"/>
    <property type="match status" value="1"/>
</dbReference>
<dbReference type="SUPFAM" id="SSF52172">
    <property type="entry name" value="CheY-like"/>
    <property type="match status" value="1"/>
</dbReference>
<sequence>MSIRLMICDDDVFIRESLKLICQLQPDFSVIHTCGSGHEAAALAADEPVDVVLMDMRMPDGDGVEGTRLVKQLCPATKVLILTTFDDEQHIIDALRHGASGYLLKNSDPSRLMEAIRTVHSGSVLMDSSVALKLAHLLRHSNSGTSASASAPQSDVPEQPKWELYPLNTSEQAIIQHIANGLSNREIASTLFLSEGTIKNYVTEILAKLELRDRTQLAIWYWKQLSRQ</sequence>
<dbReference type="InterPro" id="IPR058245">
    <property type="entry name" value="NreC/VraR/RcsB-like_REC"/>
</dbReference>
<dbReference type="PROSITE" id="PS50110">
    <property type="entry name" value="RESPONSE_REGULATORY"/>
    <property type="match status" value="1"/>
</dbReference>
<dbReference type="Gene3D" id="3.40.50.2300">
    <property type="match status" value="1"/>
</dbReference>
<dbReference type="Pfam" id="PF00072">
    <property type="entry name" value="Response_reg"/>
    <property type="match status" value="1"/>
</dbReference>
<dbReference type="SUPFAM" id="SSF46894">
    <property type="entry name" value="C-terminal effector domain of the bipartite response regulators"/>
    <property type="match status" value="1"/>
</dbReference>
<dbReference type="SMART" id="SM00421">
    <property type="entry name" value="HTH_LUXR"/>
    <property type="match status" value="1"/>
</dbReference>
<evidence type="ECO:0000256" key="4">
    <source>
        <dbReference type="ARBA" id="ARBA00023163"/>
    </source>
</evidence>
<name>A0A559IVX8_9BACL</name>
<evidence type="ECO:0000259" key="7">
    <source>
        <dbReference type="PROSITE" id="PS50110"/>
    </source>
</evidence>
<dbReference type="RefSeq" id="WP_144986536.1">
    <property type="nucleotide sequence ID" value="NZ_VNJK01000001.1"/>
</dbReference>
<feature type="domain" description="HTH luxR-type" evidence="6">
    <location>
        <begin position="160"/>
        <end position="225"/>
    </location>
</feature>
<evidence type="ECO:0000313" key="9">
    <source>
        <dbReference type="Proteomes" id="UP000318102"/>
    </source>
</evidence>
<proteinExistence type="predicted"/>
<dbReference type="CDD" id="cd06170">
    <property type="entry name" value="LuxR_C_like"/>
    <property type="match status" value="1"/>
</dbReference>
<dbReference type="PANTHER" id="PTHR43214:SF40">
    <property type="entry name" value="TRANSCRIPTIONAL REGULATORY PROTEIN LNRK"/>
    <property type="match status" value="1"/>
</dbReference>
<feature type="domain" description="Response regulatory" evidence="7">
    <location>
        <begin position="4"/>
        <end position="120"/>
    </location>
</feature>
<dbReference type="CDD" id="cd17535">
    <property type="entry name" value="REC_NarL-like"/>
    <property type="match status" value="1"/>
</dbReference>
<dbReference type="GO" id="GO:0000160">
    <property type="term" value="P:phosphorelay signal transduction system"/>
    <property type="evidence" value="ECO:0007669"/>
    <property type="project" value="InterPro"/>
</dbReference>
<dbReference type="GO" id="GO:0003677">
    <property type="term" value="F:DNA binding"/>
    <property type="evidence" value="ECO:0007669"/>
    <property type="project" value="UniProtKB-KW"/>
</dbReference>
<comment type="caution">
    <text evidence="8">The sequence shown here is derived from an EMBL/GenBank/DDBJ whole genome shotgun (WGS) entry which is preliminary data.</text>
</comment>
<organism evidence="8 9">
    <name type="scientific">Paenibacillus agilis</name>
    <dbReference type="NCBI Taxonomy" id="3020863"/>
    <lineage>
        <taxon>Bacteria</taxon>
        <taxon>Bacillati</taxon>
        <taxon>Bacillota</taxon>
        <taxon>Bacilli</taxon>
        <taxon>Bacillales</taxon>
        <taxon>Paenibacillaceae</taxon>
        <taxon>Paenibacillus</taxon>
    </lineage>
</organism>
<gene>
    <name evidence="8" type="ORF">FPZ44_00910</name>
</gene>
<evidence type="ECO:0000256" key="2">
    <source>
        <dbReference type="ARBA" id="ARBA00023015"/>
    </source>
</evidence>
<dbReference type="Proteomes" id="UP000318102">
    <property type="component" value="Unassembled WGS sequence"/>
</dbReference>
<evidence type="ECO:0000259" key="6">
    <source>
        <dbReference type="PROSITE" id="PS50043"/>
    </source>
</evidence>
<keyword evidence="4" id="KW-0804">Transcription</keyword>
<dbReference type="PANTHER" id="PTHR43214">
    <property type="entry name" value="TWO-COMPONENT RESPONSE REGULATOR"/>
    <property type="match status" value="1"/>
</dbReference>
<dbReference type="InterPro" id="IPR000792">
    <property type="entry name" value="Tscrpt_reg_LuxR_C"/>
</dbReference>
<keyword evidence="2" id="KW-0805">Transcription regulation</keyword>
<dbReference type="InterPro" id="IPR001789">
    <property type="entry name" value="Sig_transdc_resp-reg_receiver"/>
</dbReference>
<dbReference type="SMART" id="SM00448">
    <property type="entry name" value="REC"/>
    <property type="match status" value="1"/>
</dbReference>
<protein>
    <submittedName>
        <fullName evidence="8">Response regulator transcription factor</fullName>
    </submittedName>
</protein>
<dbReference type="EMBL" id="VNJK01000001">
    <property type="protein sequence ID" value="TVX91741.1"/>
    <property type="molecule type" value="Genomic_DNA"/>
</dbReference>
<keyword evidence="1 5" id="KW-0597">Phosphoprotein</keyword>
<accession>A0A559IVX8</accession>
<dbReference type="AlphaFoldDB" id="A0A559IVX8"/>
<keyword evidence="3" id="KW-0238">DNA-binding</keyword>
<dbReference type="InterPro" id="IPR011006">
    <property type="entry name" value="CheY-like_superfamily"/>
</dbReference>
<keyword evidence="9" id="KW-1185">Reference proteome</keyword>
<evidence type="ECO:0000313" key="8">
    <source>
        <dbReference type="EMBL" id="TVX91741.1"/>
    </source>
</evidence>
<dbReference type="PRINTS" id="PR00038">
    <property type="entry name" value="HTHLUXR"/>
</dbReference>
<feature type="modified residue" description="4-aspartylphosphate" evidence="5">
    <location>
        <position position="55"/>
    </location>
</feature>
<reference evidence="8 9" key="1">
    <citation type="submission" date="2019-07" db="EMBL/GenBank/DDBJ databases">
        <authorList>
            <person name="Kim J."/>
        </authorList>
    </citation>
    <scope>NUCLEOTIDE SEQUENCE [LARGE SCALE GENOMIC DNA]</scope>
    <source>
        <strain evidence="8 9">N4</strain>
    </source>
</reference>
<evidence type="ECO:0000256" key="3">
    <source>
        <dbReference type="ARBA" id="ARBA00023125"/>
    </source>
</evidence>
<dbReference type="InterPro" id="IPR016032">
    <property type="entry name" value="Sig_transdc_resp-reg_C-effctor"/>
</dbReference>
<evidence type="ECO:0000256" key="1">
    <source>
        <dbReference type="ARBA" id="ARBA00022553"/>
    </source>
</evidence>
<dbReference type="OrthoDB" id="9780153at2"/>
<dbReference type="InterPro" id="IPR039420">
    <property type="entry name" value="WalR-like"/>
</dbReference>